<keyword evidence="2" id="KW-0732">Signal</keyword>
<feature type="transmembrane region" description="Helical" evidence="1">
    <location>
        <begin position="121"/>
        <end position="143"/>
    </location>
</feature>
<evidence type="ECO:0000256" key="1">
    <source>
        <dbReference type="SAM" id="Phobius"/>
    </source>
</evidence>
<accession>A0AA39MNA8</accession>
<dbReference type="EMBL" id="JAUEPS010000080">
    <property type="protein sequence ID" value="KAK0439984.1"/>
    <property type="molecule type" value="Genomic_DNA"/>
</dbReference>
<dbReference type="RefSeq" id="XP_060323433.1">
    <property type="nucleotide sequence ID" value="XM_060466758.1"/>
</dbReference>
<sequence length="149" mass="16619">LMAIAVLAPEAIVAWAVMQLMVDGKYTASIMLQEDPDPPKLSMTHGFFLSMGGFYDADTETLLDLDSFATNERLIDELQKVDVISIRDKSKGDAFSKAISILQISWFVLQCIPRIHQDLPITLLEVTALAFAVLSIITSLLWWHKPLDV</sequence>
<keyword evidence="1" id="KW-0812">Transmembrane</keyword>
<reference evidence="3" key="1">
    <citation type="submission" date="2023-06" db="EMBL/GenBank/DDBJ databases">
        <authorList>
            <consortium name="Lawrence Berkeley National Laboratory"/>
            <person name="Ahrendt S."/>
            <person name="Sahu N."/>
            <person name="Indic B."/>
            <person name="Wong-Bajracharya J."/>
            <person name="Merenyi Z."/>
            <person name="Ke H.-M."/>
            <person name="Monk M."/>
            <person name="Kocsube S."/>
            <person name="Drula E."/>
            <person name="Lipzen A."/>
            <person name="Balint B."/>
            <person name="Henrissat B."/>
            <person name="Andreopoulos B."/>
            <person name="Martin F.M."/>
            <person name="Harder C.B."/>
            <person name="Rigling D."/>
            <person name="Ford K.L."/>
            <person name="Foster G.D."/>
            <person name="Pangilinan J."/>
            <person name="Papanicolaou A."/>
            <person name="Barry K."/>
            <person name="LaButti K."/>
            <person name="Viragh M."/>
            <person name="Koriabine M."/>
            <person name="Yan M."/>
            <person name="Riley R."/>
            <person name="Champramary S."/>
            <person name="Plett K.L."/>
            <person name="Tsai I.J."/>
            <person name="Slot J."/>
            <person name="Sipos G."/>
            <person name="Plett J."/>
            <person name="Nagy L.G."/>
            <person name="Grigoriev I.V."/>
        </authorList>
    </citation>
    <scope>NUCLEOTIDE SEQUENCE</scope>
    <source>
        <strain evidence="3">CCBAS 213</strain>
    </source>
</reference>
<name>A0AA39MNA8_ARMTA</name>
<evidence type="ECO:0000256" key="2">
    <source>
        <dbReference type="SAM" id="SignalP"/>
    </source>
</evidence>
<protein>
    <submittedName>
        <fullName evidence="3">Uncharacterized protein</fullName>
    </submittedName>
</protein>
<dbReference type="PANTHER" id="PTHR35043:SF8">
    <property type="entry name" value="DUF4220 DOMAIN-CONTAINING PROTEIN"/>
    <property type="match status" value="1"/>
</dbReference>
<keyword evidence="4" id="KW-1185">Reference proteome</keyword>
<keyword evidence="1" id="KW-0472">Membrane</keyword>
<evidence type="ECO:0000313" key="4">
    <source>
        <dbReference type="Proteomes" id="UP001175211"/>
    </source>
</evidence>
<proteinExistence type="predicted"/>
<dbReference type="Proteomes" id="UP001175211">
    <property type="component" value="Unassembled WGS sequence"/>
</dbReference>
<dbReference type="AlphaFoldDB" id="A0AA39MNA8"/>
<feature type="chain" id="PRO_5041338142" evidence="2">
    <location>
        <begin position="17"/>
        <end position="149"/>
    </location>
</feature>
<dbReference type="PANTHER" id="PTHR35043">
    <property type="entry name" value="TRANSCRIPTION FACTOR DOMAIN-CONTAINING PROTEIN"/>
    <property type="match status" value="1"/>
</dbReference>
<feature type="signal peptide" evidence="2">
    <location>
        <begin position="1"/>
        <end position="16"/>
    </location>
</feature>
<comment type="caution">
    <text evidence="3">The sequence shown here is derived from an EMBL/GenBank/DDBJ whole genome shotgun (WGS) entry which is preliminary data.</text>
</comment>
<organism evidence="3 4">
    <name type="scientific">Armillaria tabescens</name>
    <name type="common">Ringless honey mushroom</name>
    <name type="synonym">Agaricus tabescens</name>
    <dbReference type="NCBI Taxonomy" id="1929756"/>
    <lineage>
        <taxon>Eukaryota</taxon>
        <taxon>Fungi</taxon>
        <taxon>Dikarya</taxon>
        <taxon>Basidiomycota</taxon>
        <taxon>Agaricomycotina</taxon>
        <taxon>Agaricomycetes</taxon>
        <taxon>Agaricomycetidae</taxon>
        <taxon>Agaricales</taxon>
        <taxon>Marasmiineae</taxon>
        <taxon>Physalacriaceae</taxon>
        <taxon>Desarmillaria</taxon>
    </lineage>
</organism>
<gene>
    <name evidence="3" type="ORF">EV420DRAFT_1254741</name>
</gene>
<evidence type="ECO:0000313" key="3">
    <source>
        <dbReference type="EMBL" id="KAK0439984.1"/>
    </source>
</evidence>
<feature type="non-terminal residue" evidence="3">
    <location>
        <position position="1"/>
    </location>
</feature>
<dbReference type="GeneID" id="85350306"/>
<feature type="non-terminal residue" evidence="3">
    <location>
        <position position="149"/>
    </location>
</feature>
<keyword evidence="1" id="KW-1133">Transmembrane helix</keyword>